<dbReference type="Pfam" id="PF12697">
    <property type="entry name" value="Abhydrolase_6"/>
    <property type="match status" value="1"/>
</dbReference>
<dbReference type="Proteomes" id="UP000557307">
    <property type="component" value="Unassembled WGS sequence"/>
</dbReference>
<evidence type="ECO:0000313" key="3">
    <source>
        <dbReference type="Proteomes" id="UP000557307"/>
    </source>
</evidence>
<dbReference type="EMBL" id="JACHGF010000009">
    <property type="protein sequence ID" value="MBB5286406.1"/>
    <property type="molecule type" value="Genomic_DNA"/>
</dbReference>
<dbReference type="InterPro" id="IPR050228">
    <property type="entry name" value="Carboxylesterase_BioH"/>
</dbReference>
<dbReference type="PANTHER" id="PTHR43194">
    <property type="entry name" value="HYDROLASE ALPHA/BETA FOLD FAMILY"/>
    <property type="match status" value="1"/>
</dbReference>
<organism evidence="2 3">
    <name type="scientific">Rhabdobacter roseus</name>
    <dbReference type="NCBI Taxonomy" id="1655419"/>
    <lineage>
        <taxon>Bacteria</taxon>
        <taxon>Pseudomonadati</taxon>
        <taxon>Bacteroidota</taxon>
        <taxon>Cytophagia</taxon>
        <taxon>Cytophagales</taxon>
        <taxon>Cytophagaceae</taxon>
        <taxon>Rhabdobacter</taxon>
    </lineage>
</organism>
<dbReference type="RefSeq" id="WP_184177499.1">
    <property type="nucleotide sequence ID" value="NZ_JACHGF010000009.1"/>
</dbReference>
<sequence length="259" mass="28795">MNKNIVFIHGMFQNAKSWDNWVAYFSERGYRCVAPSWPDHAGEPVQLRANPPATLGDLSLDDVIAAMEQEVLAADRPIVIGHSVGGLLAQIFVNRNLVSRAVAISPVAPNKMMTLDWSFFKNVTAIANPLEGNSYFEQTSEKFHAEFCNTLSETEALQAFGQTATHDSRKVLRDCLGSSGHIDLDTPHVPIAFISGTEDRIIPHELVEKNSEAYKDAASQRAYRAFEGRSHFICGEPGWEEVAEYVYNWLQLQPTSVPA</sequence>
<gene>
    <name evidence="2" type="ORF">HNQ92_004566</name>
</gene>
<evidence type="ECO:0000259" key="1">
    <source>
        <dbReference type="Pfam" id="PF12697"/>
    </source>
</evidence>
<proteinExistence type="predicted"/>
<accession>A0A840TPY7</accession>
<dbReference type="InterPro" id="IPR029058">
    <property type="entry name" value="AB_hydrolase_fold"/>
</dbReference>
<protein>
    <submittedName>
        <fullName evidence="2">Pimeloyl-ACP methyl ester carboxylesterase</fullName>
    </submittedName>
</protein>
<dbReference type="Gene3D" id="3.40.50.1820">
    <property type="entry name" value="alpha/beta hydrolase"/>
    <property type="match status" value="1"/>
</dbReference>
<dbReference type="PANTHER" id="PTHR43194:SF2">
    <property type="entry name" value="PEROXISOMAL MEMBRANE PROTEIN LPX1"/>
    <property type="match status" value="1"/>
</dbReference>
<keyword evidence="3" id="KW-1185">Reference proteome</keyword>
<reference evidence="2 3" key="1">
    <citation type="submission" date="2020-08" db="EMBL/GenBank/DDBJ databases">
        <title>Genomic Encyclopedia of Type Strains, Phase IV (KMG-IV): sequencing the most valuable type-strain genomes for metagenomic binning, comparative biology and taxonomic classification.</title>
        <authorList>
            <person name="Goeker M."/>
        </authorList>
    </citation>
    <scope>NUCLEOTIDE SEQUENCE [LARGE SCALE GENOMIC DNA]</scope>
    <source>
        <strain evidence="2 3">DSM 105074</strain>
    </source>
</reference>
<dbReference type="AlphaFoldDB" id="A0A840TPY7"/>
<evidence type="ECO:0000313" key="2">
    <source>
        <dbReference type="EMBL" id="MBB5286406.1"/>
    </source>
</evidence>
<dbReference type="InterPro" id="IPR000073">
    <property type="entry name" value="AB_hydrolase_1"/>
</dbReference>
<name>A0A840TPY7_9BACT</name>
<dbReference type="SUPFAM" id="SSF53474">
    <property type="entry name" value="alpha/beta-Hydrolases"/>
    <property type="match status" value="1"/>
</dbReference>
<comment type="caution">
    <text evidence="2">The sequence shown here is derived from an EMBL/GenBank/DDBJ whole genome shotgun (WGS) entry which is preliminary data.</text>
</comment>
<feature type="domain" description="AB hydrolase-1" evidence="1">
    <location>
        <begin position="5"/>
        <end position="243"/>
    </location>
</feature>